<organism evidence="4 5">
    <name type="scientific">Herbaspirillum lusitanum</name>
    <dbReference type="NCBI Taxonomy" id="213312"/>
    <lineage>
        <taxon>Bacteria</taxon>
        <taxon>Pseudomonadati</taxon>
        <taxon>Pseudomonadota</taxon>
        <taxon>Betaproteobacteria</taxon>
        <taxon>Burkholderiales</taxon>
        <taxon>Oxalobacteraceae</taxon>
        <taxon>Herbaspirillum</taxon>
    </lineage>
</organism>
<dbReference type="Pfam" id="PF08028">
    <property type="entry name" value="Acyl-CoA_dh_2"/>
    <property type="match status" value="1"/>
</dbReference>
<protein>
    <submittedName>
        <fullName evidence="4">SfnB family sulfur acquisition oxidoreductase</fullName>
        <ecNumber evidence="4">1.-.-.-</ecNumber>
    </submittedName>
</protein>
<dbReference type="InterPro" id="IPR037069">
    <property type="entry name" value="AcylCoA_DH/ox_N_sf"/>
</dbReference>
<dbReference type="EMBL" id="JAQQFM010000012">
    <property type="protein sequence ID" value="MFL9927093.1"/>
    <property type="molecule type" value="Genomic_DNA"/>
</dbReference>
<dbReference type="Gene3D" id="2.40.110.10">
    <property type="entry name" value="Butyryl-CoA Dehydrogenase, subunit A, domain 2"/>
    <property type="match status" value="1"/>
</dbReference>
<dbReference type="PANTHER" id="PTHR43884:SF12">
    <property type="entry name" value="ISOVALERYL-COA DEHYDROGENASE, MITOCHONDRIAL-RELATED"/>
    <property type="match status" value="1"/>
</dbReference>
<name>A0ABW9ADW1_9BURK</name>
<comment type="caution">
    <text evidence="4">The sequence shown here is derived from an EMBL/GenBank/DDBJ whole genome shotgun (WGS) entry which is preliminary data.</text>
</comment>
<feature type="domain" description="Acyl-CoA dehydrogenase/oxidase N-terminal" evidence="2">
    <location>
        <begin position="38"/>
        <end position="138"/>
    </location>
</feature>
<dbReference type="EC" id="1.-.-.-" evidence="4"/>
<dbReference type="Gene3D" id="1.20.140.10">
    <property type="entry name" value="Butyryl-CoA Dehydrogenase, subunit A, domain 3"/>
    <property type="match status" value="1"/>
</dbReference>
<dbReference type="GO" id="GO:0016491">
    <property type="term" value="F:oxidoreductase activity"/>
    <property type="evidence" value="ECO:0007669"/>
    <property type="project" value="UniProtKB-KW"/>
</dbReference>
<dbReference type="NCBIfam" id="TIGR04022">
    <property type="entry name" value="sulfur_SfnB"/>
    <property type="match status" value="1"/>
</dbReference>
<dbReference type="InterPro" id="IPR046373">
    <property type="entry name" value="Acyl-CoA_Oxase/DH_mid-dom_sf"/>
</dbReference>
<dbReference type="Proteomes" id="UP001629246">
    <property type="component" value="Unassembled WGS sequence"/>
</dbReference>
<dbReference type="InterPro" id="IPR023922">
    <property type="entry name" value="S04_starv_induced_SfnB"/>
</dbReference>
<dbReference type="Gene3D" id="1.10.540.10">
    <property type="entry name" value="Acyl-CoA dehydrogenase/oxidase, N-terminal domain"/>
    <property type="match status" value="1"/>
</dbReference>
<feature type="domain" description="Acyl-CoA dehydrogenase C-terminal" evidence="3">
    <location>
        <begin position="262"/>
        <end position="395"/>
    </location>
</feature>
<keyword evidence="5" id="KW-1185">Reference proteome</keyword>
<evidence type="ECO:0000259" key="3">
    <source>
        <dbReference type="Pfam" id="PF08028"/>
    </source>
</evidence>
<reference evidence="4 5" key="1">
    <citation type="journal article" date="2024" name="Chem. Sci.">
        <title>Discovery of megapolipeptins by genome mining of a Burkholderiales bacteria collection.</title>
        <authorList>
            <person name="Paulo B.S."/>
            <person name="Recchia M.J.J."/>
            <person name="Lee S."/>
            <person name="Fergusson C.H."/>
            <person name="Romanowski S.B."/>
            <person name="Hernandez A."/>
            <person name="Krull N."/>
            <person name="Liu D.Y."/>
            <person name="Cavanagh H."/>
            <person name="Bos A."/>
            <person name="Gray C.A."/>
            <person name="Murphy B.T."/>
            <person name="Linington R.G."/>
            <person name="Eustaquio A.S."/>
        </authorList>
    </citation>
    <scope>NUCLEOTIDE SEQUENCE [LARGE SCALE GENOMIC DNA]</scope>
    <source>
        <strain evidence="4 5">RL21-008-BIB-A</strain>
    </source>
</reference>
<accession>A0ABW9ADW1</accession>
<sequence length="420" mass="46208">MSAVIEAAASAFAPQDQGSIALPKRARRIHSEQEALQVAAELAQELSREAAQRDRERRLPHQEIQRFSETGLWAITVPREYGGIGASWVTVAEVFRLISAADPSIGQIPQNHFGILNVLRNAASHEQKQFFFNEALQGARFGNAGPERTSKHVLDVRTRAELDTGAGDGSYLLTGTRFYSTGALYAHWVPTRALDQDGKNLFVINQRQAAGLSVVDDWSSFGQRTTASGTVIFDKVRVPAAQVVHMQGFLQQANNIGPVAQLIQAAIDAGIAHAAVEDTIAFVSRRSRPWVDSGVERAGDDPLTIREVGDLKIRLHAADALLERAARTLDQQPEKIDFAQMAKASIDVAEAKVLSTELALRASEKLFELAGSQATLAEHNLDRHWRNARVHTLHDPVRWKVHAVGNYYLNDVPPPRHAWS</sequence>
<dbReference type="RefSeq" id="WP_408160320.1">
    <property type="nucleotide sequence ID" value="NZ_JAQQFM010000012.1"/>
</dbReference>
<evidence type="ECO:0000259" key="2">
    <source>
        <dbReference type="Pfam" id="PF02771"/>
    </source>
</evidence>
<proteinExistence type="predicted"/>
<dbReference type="PANTHER" id="PTHR43884">
    <property type="entry name" value="ACYL-COA DEHYDROGENASE"/>
    <property type="match status" value="1"/>
</dbReference>
<dbReference type="PIRSF" id="PIRSF016578">
    <property type="entry name" value="HsaA"/>
    <property type="match status" value="1"/>
</dbReference>
<dbReference type="InterPro" id="IPR009100">
    <property type="entry name" value="AcylCoA_DH/oxidase_NM_dom_sf"/>
</dbReference>
<evidence type="ECO:0000313" key="5">
    <source>
        <dbReference type="Proteomes" id="UP001629246"/>
    </source>
</evidence>
<dbReference type="InterPro" id="IPR036250">
    <property type="entry name" value="AcylCo_DH-like_C"/>
</dbReference>
<gene>
    <name evidence="4" type="ORF">PQR62_22665</name>
</gene>
<keyword evidence="1 4" id="KW-0560">Oxidoreductase</keyword>
<dbReference type="SUPFAM" id="SSF56645">
    <property type="entry name" value="Acyl-CoA dehydrogenase NM domain-like"/>
    <property type="match status" value="1"/>
</dbReference>
<dbReference type="Pfam" id="PF02771">
    <property type="entry name" value="Acyl-CoA_dh_N"/>
    <property type="match status" value="1"/>
</dbReference>
<dbReference type="InterPro" id="IPR013107">
    <property type="entry name" value="Acyl-CoA_DH_C"/>
</dbReference>
<dbReference type="InterPro" id="IPR013786">
    <property type="entry name" value="AcylCoA_DH/ox_N"/>
</dbReference>
<evidence type="ECO:0000256" key="1">
    <source>
        <dbReference type="ARBA" id="ARBA00023002"/>
    </source>
</evidence>
<evidence type="ECO:0000313" key="4">
    <source>
        <dbReference type="EMBL" id="MFL9927093.1"/>
    </source>
</evidence>
<dbReference type="SUPFAM" id="SSF47203">
    <property type="entry name" value="Acyl-CoA dehydrogenase C-terminal domain-like"/>
    <property type="match status" value="1"/>
</dbReference>